<accession>A0ACD0NV84</accession>
<dbReference type="EMBL" id="KZ820012">
    <property type="protein sequence ID" value="PWN49739.1"/>
    <property type="molecule type" value="Genomic_DNA"/>
</dbReference>
<reference evidence="1 2" key="1">
    <citation type="journal article" date="2018" name="Mol. Biol. Evol.">
        <title>Broad Genomic Sampling Reveals a Smut Pathogenic Ancestry of the Fungal Clade Ustilaginomycotina.</title>
        <authorList>
            <person name="Kijpornyongpan T."/>
            <person name="Mondo S.J."/>
            <person name="Barry K."/>
            <person name="Sandor L."/>
            <person name="Lee J."/>
            <person name="Lipzen A."/>
            <person name="Pangilinan J."/>
            <person name="LaButti K."/>
            <person name="Hainaut M."/>
            <person name="Henrissat B."/>
            <person name="Grigoriev I.V."/>
            <person name="Spatafora J.W."/>
            <person name="Aime M.C."/>
        </authorList>
    </citation>
    <scope>NUCLEOTIDE SEQUENCE [LARGE SCALE GENOMIC DNA]</scope>
    <source>
        <strain evidence="1 2">SA 807</strain>
    </source>
</reference>
<keyword evidence="2" id="KW-1185">Reference proteome</keyword>
<gene>
    <name evidence="1" type="ORF">IE53DRAFT_130521</name>
</gene>
<organism evidence="1 2">
    <name type="scientific">Violaceomyces palustris</name>
    <dbReference type="NCBI Taxonomy" id="1673888"/>
    <lineage>
        <taxon>Eukaryota</taxon>
        <taxon>Fungi</taxon>
        <taxon>Dikarya</taxon>
        <taxon>Basidiomycota</taxon>
        <taxon>Ustilaginomycotina</taxon>
        <taxon>Ustilaginomycetes</taxon>
        <taxon>Violaceomycetales</taxon>
        <taxon>Violaceomycetaceae</taxon>
        <taxon>Violaceomyces</taxon>
    </lineage>
</organism>
<feature type="non-terminal residue" evidence="1">
    <location>
        <position position="110"/>
    </location>
</feature>
<proteinExistence type="predicted"/>
<name>A0ACD0NV84_9BASI</name>
<dbReference type="Proteomes" id="UP000245626">
    <property type="component" value="Unassembled WGS sequence"/>
</dbReference>
<evidence type="ECO:0000313" key="1">
    <source>
        <dbReference type="EMBL" id="PWN49739.1"/>
    </source>
</evidence>
<evidence type="ECO:0000313" key="2">
    <source>
        <dbReference type="Proteomes" id="UP000245626"/>
    </source>
</evidence>
<protein>
    <submittedName>
        <fullName evidence="1">Uncharacterized protein</fullName>
    </submittedName>
</protein>
<sequence length="110" mass="12192">MRFITAATVLLASITSSTFATPVLQELVTRDANGLIDNLRSNNLSRLADALAQNPEVTNTIFQENSKKYFLAPTDDAMQKLPDWVTQNKTILQATLLQHVLNGQFDSNKV</sequence>